<dbReference type="Gene3D" id="3.30.565.40">
    <property type="entry name" value="Fervidobacterium nodosum Rt17-B1 like"/>
    <property type="match status" value="1"/>
</dbReference>
<dbReference type="Gene3D" id="3.90.640.20">
    <property type="entry name" value="Heat-shock cognate protein, ATPase"/>
    <property type="match status" value="1"/>
</dbReference>
<accession>A0A4R1KT58</accession>
<dbReference type="PROSITE" id="PS51257">
    <property type="entry name" value="PROKAR_LIPOPROTEIN"/>
    <property type="match status" value="1"/>
</dbReference>
<evidence type="ECO:0000313" key="4">
    <source>
        <dbReference type="Proteomes" id="UP000295496"/>
    </source>
</evidence>
<dbReference type="RefSeq" id="WP_165867228.1">
    <property type="nucleotide sequence ID" value="NZ_CP170642.1"/>
</dbReference>
<feature type="domain" description="DUF3298" evidence="2">
    <location>
        <begin position="220"/>
        <end position="293"/>
    </location>
</feature>
<dbReference type="InterPro" id="IPR021729">
    <property type="entry name" value="DUF3298"/>
</dbReference>
<sequence length="306" mass="35397">MKKSLITLIIVSTLMLSACEDKDMQTKLQAAEQTISQLNADLEKSQSELKAIQEGANKYQTEIPTLNVKPVTLFEKKQEFKRDPKTVKEEYDITDSYIDYHLSTVETGYVWLDDLLYNEMIGQPELEDQQKLQEINAISSAKQRLLKLFDSYYQEGLISSQSFESIGNELSISMNYVGQRQNILTFYQTTYFFSGGAHGNGWTHYINIDSNKKSMISLDDLVAKQHQAKLQELLWESYIEHNQTSDESSFYTNKQDFYVSTEFYFTPEGVSFVYPPYAIGSFAEGEITLQVYWQQLEDIVNPSYLW</sequence>
<gene>
    <name evidence="3" type="ORF">EV692_1655</name>
</gene>
<evidence type="ECO:0000259" key="2">
    <source>
        <dbReference type="Pfam" id="PF11738"/>
    </source>
</evidence>
<organism evidence="3 4">
    <name type="scientific">Lonepinella koalarum</name>
    <dbReference type="NCBI Taxonomy" id="53417"/>
    <lineage>
        <taxon>Bacteria</taxon>
        <taxon>Pseudomonadati</taxon>
        <taxon>Pseudomonadota</taxon>
        <taxon>Gammaproteobacteria</taxon>
        <taxon>Pasteurellales</taxon>
        <taxon>Pasteurellaceae</taxon>
        <taxon>Lonepinella</taxon>
    </lineage>
</organism>
<feature type="coiled-coil region" evidence="1">
    <location>
        <begin position="21"/>
        <end position="62"/>
    </location>
</feature>
<proteinExistence type="predicted"/>
<reference evidence="3 4" key="1">
    <citation type="submission" date="2019-03" db="EMBL/GenBank/DDBJ databases">
        <title>Genomic Encyclopedia of Type Strains, Phase IV (KMG-IV): sequencing the most valuable type-strain genomes for metagenomic binning, comparative biology and taxonomic classification.</title>
        <authorList>
            <person name="Goeker M."/>
        </authorList>
    </citation>
    <scope>NUCLEOTIDE SEQUENCE [LARGE SCALE GENOMIC DNA]</scope>
    <source>
        <strain evidence="3 4">DSM 10053</strain>
    </source>
</reference>
<dbReference type="Pfam" id="PF11738">
    <property type="entry name" value="DUF3298"/>
    <property type="match status" value="1"/>
</dbReference>
<keyword evidence="4" id="KW-1185">Reference proteome</keyword>
<evidence type="ECO:0000313" key="3">
    <source>
        <dbReference type="EMBL" id="TCK68325.1"/>
    </source>
</evidence>
<dbReference type="Proteomes" id="UP000295496">
    <property type="component" value="Unassembled WGS sequence"/>
</dbReference>
<dbReference type="InterPro" id="IPR037126">
    <property type="entry name" value="PdaC/RsiV-like_sf"/>
</dbReference>
<comment type="caution">
    <text evidence="3">The sequence shown here is derived from an EMBL/GenBank/DDBJ whole genome shotgun (WGS) entry which is preliminary data.</text>
</comment>
<evidence type="ECO:0000256" key="1">
    <source>
        <dbReference type="SAM" id="Coils"/>
    </source>
</evidence>
<keyword evidence="1" id="KW-0175">Coiled coil</keyword>
<dbReference type="AlphaFoldDB" id="A0A4R1KT58"/>
<name>A0A4R1KT58_9PAST</name>
<dbReference type="EMBL" id="SMGJ01000005">
    <property type="protein sequence ID" value="TCK68325.1"/>
    <property type="molecule type" value="Genomic_DNA"/>
</dbReference>
<protein>
    <submittedName>
        <fullName evidence="3">Uncharacterized protein DUF4163</fullName>
    </submittedName>
</protein>